<reference evidence="12" key="1">
    <citation type="submission" date="2017-09" db="EMBL/GenBank/DDBJ databases">
        <title>FDA dAtabase for Regulatory Grade micrObial Sequences (FDA-ARGOS): Supporting development and validation of Infectious Disease Dx tests.</title>
        <authorList>
            <person name="Minogue T."/>
            <person name="Wolcott M."/>
            <person name="Wasieloski L."/>
            <person name="Aguilar W."/>
            <person name="Moore D."/>
            <person name="Tallon L.J."/>
            <person name="Sadzewicz L."/>
            <person name="Ott S."/>
            <person name="Zhao X."/>
            <person name="Nagaraj S."/>
            <person name="Vavikolanu K."/>
            <person name="Aluvathingal J."/>
            <person name="Nadendla S."/>
            <person name="Sichtig H."/>
        </authorList>
    </citation>
    <scope>NUCLEOTIDE SEQUENCE</scope>
    <source>
        <strain evidence="12">FDAARGOS_387</strain>
    </source>
</reference>
<dbReference type="PANTHER" id="PTHR30012:SF7">
    <property type="entry name" value="PROTEIN TRANSPORT PROTEIN HOFC HOMOLOG"/>
    <property type="match status" value="1"/>
</dbReference>
<evidence type="ECO:0000256" key="4">
    <source>
        <dbReference type="ARBA" id="ARBA00022475"/>
    </source>
</evidence>
<feature type="transmembrane region" description="Helical" evidence="10">
    <location>
        <begin position="367"/>
        <end position="387"/>
    </location>
</feature>
<organism evidence="12 14">
    <name type="scientific">Budvicia aquatica</name>
    <dbReference type="NCBI Taxonomy" id="82979"/>
    <lineage>
        <taxon>Bacteria</taxon>
        <taxon>Pseudomonadati</taxon>
        <taxon>Pseudomonadota</taxon>
        <taxon>Gammaproteobacteria</taxon>
        <taxon>Enterobacterales</taxon>
        <taxon>Budviciaceae</taxon>
        <taxon>Budvicia</taxon>
    </lineage>
</organism>
<evidence type="ECO:0000256" key="10">
    <source>
        <dbReference type="SAM" id="Phobius"/>
    </source>
</evidence>
<feature type="transmembrane region" description="Helical" evidence="10">
    <location>
        <begin position="209"/>
        <end position="229"/>
    </location>
</feature>
<dbReference type="GO" id="GO:0005886">
    <property type="term" value="C:plasma membrane"/>
    <property type="evidence" value="ECO:0007669"/>
    <property type="project" value="UniProtKB-SubCell"/>
</dbReference>
<proteinExistence type="inferred from homology"/>
<evidence type="ECO:0000256" key="6">
    <source>
        <dbReference type="ARBA" id="ARBA00022692"/>
    </source>
</evidence>
<dbReference type="InterPro" id="IPR003004">
    <property type="entry name" value="GspF/PilC"/>
</dbReference>
<keyword evidence="8 10" id="KW-0472">Membrane</keyword>
<evidence type="ECO:0000256" key="2">
    <source>
        <dbReference type="ARBA" id="ARBA00005745"/>
    </source>
</evidence>
<dbReference type="PANTHER" id="PTHR30012">
    <property type="entry name" value="GENERAL SECRETION PATHWAY PROTEIN"/>
    <property type="match status" value="1"/>
</dbReference>
<dbReference type="Proteomes" id="UP000373449">
    <property type="component" value="Unassembled WGS sequence"/>
</dbReference>
<evidence type="ECO:0000256" key="8">
    <source>
        <dbReference type="ARBA" id="ARBA00023136"/>
    </source>
</evidence>
<dbReference type="EMBL" id="CAADJA010000002">
    <property type="protein sequence ID" value="VFS48005.1"/>
    <property type="molecule type" value="Genomic_DNA"/>
</dbReference>
<comment type="subcellular location">
    <subcellularLocation>
        <location evidence="1 9">Cell inner membrane</location>
        <topology evidence="1 9">Multi-pass membrane protein</topology>
    </subcellularLocation>
</comment>
<reference evidence="13 15" key="3">
    <citation type="submission" date="2019-03" db="EMBL/GenBank/DDBJ databases">
        <authorList>
            <consortium name="Pathogen Informatics"/>
        </authorList>
    </citation>
    <scope>NUCLEOTIDE SEQUENCE [LARGE SCALE GENOMIC DNA]</scope>
    <source>
        <strain evidence="13 15">NCTC12282</strain>
    </source>
</reference>
<protein>
    <submittedName>
        <fullName evidence="13">Cholera toxin secretion protein epsF</fullName>
    </submittedName>
    <submittedName>
        <fullName evidence="12">Type IV pilin biogenesis protein</fullName>
    </submittedName>
</protein>
<feature type="domain" description="Type II secretion system protein GspF" evidence="11">
    <location>
        <begin position="61"/>
        <end position="183"/>
    </location>
</feature>
<dbReference type="InterPro" id="IPR018076">
    <property type="entry name" value="T2SS_GspF_dom"/>
</dbReference>
<dbReference type="Proteomes" id="UP000224974">
    <property type="component" value="Unassembled WGS sequence"/>
</dbReference>
<evidence type="ECO:0000256" key="3">
    <source>
        <dbReference type="ARBA" id="ARBA00022448"/>
    </source>
</evidence>
<keyword evidence="5" id="KW-0997">Cell inner membrane</keyword>
<dbReference type="PROSITE" id="PS00874">
    <property type="entry name" value="T2SP_F"/>
    <property type="match status" value="1"/>
</dbReference>
<gene>
    <name evidence="13" type="primary">epsF</name>
    <name evidence="12" type="ORF">CRN84_09995</name>
    <name evidence="13" type="ORF">NCTC12282_02918</name>
</gene>
<dbReference type="OrthoDB" id="9805682at2"/>
<keyword evidence="14" id="KW-1185">Reference proteome</keyword>
<dbReference type="RefSeq" id="WP_029093144.1">
    <property type="nucleotide sequence ID" value="NZ_CAADJA010000002.1"/>
</dbReference>
<dbReference type="PRINTS" id="PR00812">
    <property type="entry name" value="BCTERIALGSPF"/>
</dbReference>
<comment type="similarity">
    <text evidence="2 9">Belongs to the GSP F family.</text>
</comment>
<dbReference type="InterPro" id="IPR001992">
    <property type="entry name" value="T2SS_GspF/T4SS_PilC_CS"/>
</dbReference>
<evidence type="ECO:0000313" key="13">
    <source>
        <dbReference type="EMBL" id="VFS48005.1"/>
    </source>
</evidence>
<evidence type="ECO:0000256" key="9">
    <source>
        <dbReference type="RuleBase" id="RU003923"/>
    </source>
</evidence>
<keyword evidence="4" id="KW-1003">Cell membrane</keyword>
<dbReference type="Pfam" id="PF00482">
    <property type="entry name" value="T2SSF"/>
    <property type="match status" value="2"/>
</dbReference>
<evidence type="ECO:0000313" key="14">
    <source>
        <dbReference type="Proteomes" id="UP000224974"/>
    </source>
</evidence>
<evidence type="ECO:0000259" key="11">
    <source>
        <dbReference type="Pfam" id="PF00482"/>
    </source>
</evidence>
<evidence type="ECO:0000256" key="5">
    <source>
        <dbReference type="ARBA" id="ARBA00022519"/>
    </source>
</evidence>
<dbReference type="AlphaFoldDB" id="A0A2C6CSJ5"/>
<accession>A0A2C6CSJ5</accession>
<evidence type="ECO:0000313" key="15">
    <source>
        <dbReference type="Proteomes" id="UP000373449"/>
    </source>
</evidence>
<dbReference type="InterPro" id="IPR042094">
    <property type="entry name" value="T2SS_GspF_sf"/>
</dbReference>
<keyword evidence="3 9" id="KW-0813">Transport</keyword>
<dbReference type="STRING" id="1111728.GCA_000427805_00540"/>
<feature type="domain" description="Type II secretion system protein GspF" evidence="11">
    <location>
        <begin position="265"/>
        <end position="386"/>
    </location>
</feature>
<dbReference type="GO" id="GO:0015628">
    <property type="term" value="P:protein secretion by the type II secretion system"/>
    <property type="evidence" value="ECO:0007669"/>
    <property type="project" value="TreeGrafter"/>
</dbReference>
<evidence type="ECO:0000256" key="7">
    <source>
        <dbReference type="ARBA" id="ARBA00022989"/>
    </source>
</evidence>
<evidence type="ECO:0000313" key="12">
    <source>
        <dbReference type="EMBL" id="PHI29639.1"/>
    </source>
</evidence>
<dbReference type="FunFam" id="1.20.81.30:FF:000001">
    <property type="entry name" value="Type II secretion system protein F"/>
    <property type="match status" value="2"/>
</dbReference>
<keyword evidence="6 9" id="KW-0812">Transmembrane</keyword>
<feature type="transmembrane region" description="Helical" evidence="10">
    <location>
        <begin position="159"/>
        <end position="189"/>
    </location>
</feature>
<reference evidence="14" key="2">
    <citation type="submission" date="2017-09" db="EMBL/GenBank/DDBJ databases">
        <title>FDA dAtabase for Regulatory Grade micrObial Sequences (FDA-ARGOS): Supporting development and validation of Infectious Disease Dx tests.</title>
        <authorList>
            <person name="Minogue T."/>
            <person name="Wolcott M."/>
            <person name="Wasieloski L."/>
            <person name="Aguilar W."/>
            <person name="Moore D."/>
            <person name="Tallon L."/>
            <person name="Sadzewicz L."/>
            <person name="Ott S."/>
            <person name="Zhao X."/>
            <person name="Nagaraj S."/>
            <person name="Vavikolanu K."/>
            <person name="Aluvathingal J."/>
            <person name="Nadendla S."/>
            <person name="Sichtig H."/>
        </authorList>
    </citation>
    <scope>NUCLEOTIDE SEQUENCE [LARGE SCALE GENOMIC DNA]</scope>
    <source>
        <strain evidence="14">FDAARGOS_387</strain>
    </source>
</reference>
<name>A0A2C6CSJ5_9GAMM</name>
<keyword evidence="7 10" id="KW-1133">Transmembrane helix</keyword>
<dbReference type="NCBIfam" id="NF007861">
    <property type="entry name" value="PRK10573.1"/>
    <property type="match status" value="1"/>
</dbReference>
<dbReference type="EMBL" id="PDDX01000001">
    <property type="protein sequence ID" value="PHI29639.1"/>
    <property type="molecule type" value="Genomic_DNA"/>
</dbReference>
<dbReference type="Gene3D" id="1.20.81.30">
    <property type="entry name" value="Type II secretion system (T2SS), domain F"/>
    <property type="match status" value="2"/>
</dbReference>
<evidence type="ECO:0000256" key="1">
    <source>
        <dbReference type="ARBA" id="ARBA00004429"/>
    </source>
</evidence>
<sequence>MTYPRLYTWLDIEGHSGEISANSVRHARQQLMVQGVIAVKIKLAVKLSQRQWQLAELSTITRQLATLLQAGLPLNHSLRLIASEHPLPAWRYILKQLQSQISQGKSFSSALAEYPQAFPALFRELISTGELTGKLDQCCFLLANQQEKRVRLQQKIRKALGYPLFVLAVALLVSLLMLILVLPAFTEIYQSFDAPLPYFTQCVIALSDAIQHHGLIGAILLSTLYGYYLNRLHPQQYWQAREQQIILQLPFCGKLIQTNILARVFRTLAMTQHAGIPLTNGIKSSANAAGNIHYYHSLIFTLRLIEQGTSLFSALHQQPLFPALACQLVRAGEESGMLDTMLDKLADIYEDQAENLAENLSAKVEPLLMTILAVIIGGLVIAIYLPIFQLGNVMG</sequence>